<keyword evidence="3" id="KW-0227">DNA damage</keyword>
<dbReference type="CDD" id="cd10030">
    <property type="entry name" value="UDG-F4_TTUDGA_SPO1dp_like"/>
    <property type="match status" value="1"/>
</dbReference>
<evidence type="ECO:0000256" key="5">
    <source>
        <dbReference type="ARBA" id="ARBA00023004"/>
    </source>
</evidence>
<dbReference type="Proteomes" id="UP000836597">
    <property type="component" value="Chromosome"/>
</dbReference>
<dbReference type="GO" id="GO:0097506">
    <property type="term" value="F:deaminated base DNA N-glycosylase activity"/>
    <property type="evidence" value="ECO:0007669"/>
    <property type="project" value="UniProtKB-ARBA"/>
</dbReference>
<evidence type="ECO:0000259" key="8">
    <source>
        <dbReference type="SMART" id="SM00986"/>
    </source>
</evidence>
<dbReference type="Gene3D" id="3.40.470.10">
    <property type="entry name" value="Uracil-DNA glycosylase-like domain"/>
    <property type="match status" value="1"/>
</dbReference>
<dbReference type="Proteomes" id="UP001071230">
    <property type="component" value="Unassembled WGS sequence"/>
</dbReference>
<evidence type="ECO:0000256" key="3">
    <source>
        <dbReference type="ARBA" id="ARBA00022763"/>
    </source>
</evidence>
<evidence type="ECO:0000256" key="1">
    <source>
        <dbReference type="ARBA" id="ARBA00022485"/>
    </source>
</evidence>
<dbReference type="InterPro" id="IPR005122">
    <property type="entry name" value="Uracil-DNA_glycosylase-like"/>
</dbReference>
<proteinExistence type="predicted"/>
<dbReference type="SMART" id="SM00987">
    <property type="entry name" value="UreE_C"/>
    <property type="match status" value="1"/>
</dbReference>
<keyword evidence="5" id="KW-0408">Iron</keyword>
<evidence type="ECO:0000256" key="4">
    <source>
        <dbReference type="ARBA" id="ARBA00022801"/>
    </source>
</evidence>
<dbReference type="RefSeq" id="WP_306425031.1">
    <property type="nucleotide sequence ID" value="NZ_CDGJ01000032.1"/>
</dbReference>
<dbReference type="PANTHER" id="PTHR33693">
    <property type="entry name" value="TYPE-5 URACIL-DNA GLYCOSYLASE"/>
    <property type="match status" value="1"/>
</dbReference>
<dbReference type="InterPro" id="IPR036895">
    <property type="entry name" value="Uracil-DNA_glycosylase-like_sf"/>
</dbReference>
<keyword evidence="6" id="KW-0411">Iron-sulfur</keyword>
<dbReference type="EMBL" id="CDGJ01000032">
    <property type="protein sequence ID" value="CEJ06639.1"/>
    <property type="molecule type" value="Genomic_DNA"/>
</dbReference>
<dbReference type="SMART" id="SM00986">
    <property type="entry name" value="UDG"/>
    <property type="match status" value="1"/>
</dbReference>
<dbReference type="EMBL" id="LR746496">
    <property type="protein sequence ID" value="CAA7600505.1"/>
    <property type="molecule type" value="Genomic_DNA"/>
</dbReference>
<keyword evidence="7" id="KW-0234">DNA repair</keyword>
<accession>A0A8S0Y294</accession>
<keyword evidence="2" id="KW-0479">Metal-binding</keyword>
<evidence type="ECO:0000313" key="11">
    <source>
        <dbReference type="Proteomes" id="UP001071230"/>
    </source>
</evidence>
<evidence type="ECO:0000313" key="9">
    <source>
        <dbReference type="EMBL" id="CAA7600505.1"/>
    </source>
</evidence>
<keyword evidence="4" id="KW-0378">Hydrolase</keyword>
<protein>
    <submittedName>
        <fullName evidence="9">Uracil DNA glycosylase superfamily</fullName>
    </submittedName>
    <submittedName>
        <fullName evidence="10">Uracil-DNA glycosylase super</fullName>
    </submittedName>
</protein>
<dbReference type="Pfam" id="PF03167">
    <property type="entry name" value="UDG"/>
    <property type="match status" value="1"/>
</dbReference>
<keyword evidence="1" id="KW-0004">4Fe-4S</keyword>
<sequence>MPLTPKIWPEDPTPSEIMNCQKCELSQQRSRIIWGEGNPNAQIFVLLDNPGVREDKSGEPFICGTRQTLYLAAANVGLGNNDLYVTYVLRCRPVRKYNKVEARSTCIKYLQEKLTSKTPRLVVCLGDVATQSFLENSDAQVKSLRGKISFHNGVATAFSYHPLAVRRRPVLFRLFQEDWRLIASFYHEEVLSN</sequence>
<keyword evidence="11" id="KW-1185">Reference proteome</keyword>
<dbReference type="GO" id="GO:0051539">
    <property type="term" value="F:4 iron, 4 sulfur cluster binding"/>
    <property type="evidence" value="ECO:0007669"/>
    <property type="project" value="UniProtKB-KW"/>
</dbReference>
<name>A0A8S0Y294_9FIRM</name>
<evidence type="ECO:0000313" key="10">
    <source>
        <dbReference type="EMBL" id="CEJ06639.1"/>
    </source>
</evidence>
<evidence type="ECO:0000256" key="7">
    <source>
        <dbReference type="ARBA" id="ARBA00023204"/>
    </source>
</evidence>
<dbReference type="AlphaFoldDB" id="A0A8S0Y294"/>
<dbReference type="GO" id="GO:0006281">
    <property type="term" value="P:DNA repair"/>
    <property type="evidence" value="ECO:0007669"/>
    <property type="project" value="UniProtKB-KW"/>
</dbReference>
<dbReference type="PANTHER" id="PTHR33693:SF1">
    <property type="entry name" value="TYPE-4 URACIL-DNA GLYCOSYLASE"/>
    <property type="match status" value="1"/>
</dbReference>
<evidence type="ECO:0000256" key="2">
    <source>
        <dbReference type="ARBA" id="ARBA00022723"/>
    </source>
</evidence>
<feature type="domain" description="Uracil-DNA glycosylase-like" evidence="8">
    <location>
        <begin position="34"/>
        <end position="180"/>
    </location>
</feature>
<gene>
    <name evidence="10" type="ORF">DEACI_1088</name>
    <name evidence="9" type="ORF">DEACI_1158</name>
</gene>
<dbReference type="GO" id="GO:0046872">
    <property type="term" value="F:metal ion binding"/>
    <property type="evidence" value="ECO:0007669"/>
    <property type="project" value="UniProtKB-KW"/>
</dbReference>
<dbReference type="KEGG" id="aacx:DEACI_1158"/>
<reference evidence="9" key="2">
    <citation type="submission" date="2020-01" db="EMBL/GenBank/DDBJ databases">
        <authorList>
            <person name="Hornung B."/>
        </authorList>
    </citation>
    <scope>NUCLEOTIDE SEQUENCE</scope>
    <source>
        <strain evidence="9">PacBioINE</strain>
    </source>
</reference>
<reference evidence="10" key="1">
    <citation type="submission" date="2014-11" db="EMBL/GenBank/DDBJ databases">
        <authorList>
            <person name="Hornung B.V."/>
        </authorList>
    </citation>
    <scope>NUCLEOTIDE SEQUENCE</scope>
    <source>
        <strain evidence="10">INE</strain>
    </source>
</reference>
<organism evidence="9">
    <name type="scientific">Acididesulfobacillus acetoxydans</name>
    <dbReference type="NCBI Taxonomy" id="1561005"/>
    <lineage>
        <taxon>Bacteria</taxon>
        <taxon>Bacillati</taxon>
        <taxon>Bacillota</taxon>
        <taxon>Clostridia</taxon>
        <taxon>Eubacteriales</taxon>
        <taxon>Peptococcaceae</taxon>
        <taxon>Acididesulfobacillus</taxon>
    </lineage>
</organism>
<dbReference type="SUPFAM" id="SSF52141">
    <property type="entry name" value="Uracil-DNA glycosylase-like"/>
    <property type="match status" value="1"/>
</dbReference>
<dbReference type="InterPro" id="IPR051536">
    <property type="entry name" value="UDG_Type-4/5"/>
</dbReference>
<evidence type="ECO:0000256" key="6">
    <source>
        <dbReference type="ARBA" id="ARBA00023014"/>
    </source>
</evidence>